<gene>
    <name evidence="1" type="ORF">G3W62_19510</name>
</gene>
<evidence type="ECO:0000313" key="1">
    <source>
        <dbReference type="EMBL" id="NEK74922.1"/>
    </source>
</evidence>
<dbReference type="RefSeq" id="WP_126952885.1">
    <property type="nucleotide sequence ID" value="NZ_CP018467.1"/>
</dbReference>
<sequence>MSINASDRTLGLLNTWQVLRKLNWEVELMKAMPDKVRLGVAPESAMHVTDAKLYAAINAASTSIALVDWLYHSAQEDVTVKDRLANFLEVDGKRGQVHLR</sequence>
<dbReference type="AlphaFoldDB" id="A0A6B3KSJ1"/>
<organism evidence="1">
    <name type="scientific">Xanthomonas euvesicatoria</name>
    <dbReference type="NCBI Taxonomy" id="456327"/>
    <lineage>
        <taxon>Bacteria</taxon>
        <taxon>Pseudomonadati</taxon>
        <taxon>Pseudomonadota</taxon>
        <taxon>Gammaproteobacteria</taxon>
        <taxon>Lysobacterales</taxon>
        <taxon>Lysobacteraceae</taxon>
        <taxon>Xanthomonas</taxon>
    </lineage>
</organism>
<proteinExistence type="predicted"/>
<dbReference type="EMBL" id="JAAGYV010000221">
    <property type="protein sequence ID" value="NEK74922.1"/>
    <property type="molecule type" value="Genomic_DNA"/>
</dbReference>
<protein>
    <submittedName>
        <fullName evidence="1">Uncharacterized protein</fullName>
    </submittedName>
</protein>
<reference evidence="1" key="1">
    <citation type="submission" date="2019-11" db="EMBL/GenBank/DDBJ databases">
        <title>Genome-resolved metagenomics to study the prevalence of co-infection and intraspecific heterogeneity among plant pathogen metapopulations.</title>
        <authorList>
            <person name="Newberry E."/>
            <person name="Bhandari R."/>
            <person name="Kemble J."/>
            <person name="Sikora E."/>
            <person name="Potnis N."/>
        </authorList>
    </citation>
    <scope>NUCLEOTIDE SEQUENCE</scope>
    <source>
        <strain evidence="1">Xe_Pep_Tuscaloosa_18b</strain>
    </source>
</reference>
<comment type="caution">
    <text evidence="1">The sequence shown here is derived from an EMBL/GenBank/DDBJ whole genome shotgun (WGS) entry which is preliminary data.</text>
</comment>
<name>A0A6B3KSJ1_XANEU</name>
<accession>A0A6B3KSJ1</accession>